<dbReference type="EMBL" id="CABMJJ010000009">
    <property type="protein sequence ID" value="VVC04183.1"/>
    <property type="molecule type" value="Genomic_DNA"/>
</dbReference>
<organism evidence="1 2">
    <name type="scientific">Candidatus Bilamarchaeum dharawalense</name>
    <dbReference type="NCBI Taxonomy" id="2885759"/>
    <lineage>
        <taxon>Archaea</taxon>
        <taxon>Candidatus Micrarchaeota</taxon>
        <taxon>Candidatus Micrarchaeia</taxon>
        <taxon>Candidatus Anstonellales</taxon>
        <taxon>Candidatus Bilamarchaeaceae</taxon>
        <taxon>Candidatus Bilamarchaeum</taxon>
    </lineage>
</organism>
<evidence type="ECO:0000313" key="1">
    <source>
        <dbReference type="EMBL" id="VVC04183.1"/>
    </source>
</evidence>
<dbReference type="Proteomes" id="UP000789941">
    <property type="component" value="Unassembled WGS sequence"/>
</dbReference>
<gene>
    <name evidence="1" type="ORF">LFW2832_00784</name>
</gene>
<reference evidence="1 2" key="1">
    <citation type="submission" date="2019-08" db="EMBL/GenBank/DDBJ databases">
        <authorList>
            <person name="Vazquez-Campos X."/>
        </authorList>
    </citation>
    <scope>NUCLEOTIDE SEQUENCE [LARGE SCALE GENOMIC DNA]</scope>
    <source>
        <strain evidence="1">LFW-283_2</strain>
    </source>
</reference>
<comment type="caution">
    <text evidence="1">The sequence shown here is derived from an EMBL/GenBank/DDBJ whole genome shotgun (WGS) entry which is preliminary data.</text>
</comment>
<name>A0A5E4LSY6_9ARCH</name>
<proteinExistence type="predicted"/>
<accession>A0A5E4LSY6</accession>
<dbReference type="AlphaFoldDB" id="A0A5E4LSY6"/>
<protein>
    <submittedName>
        <fullName evidence="1">Uncharacterized protein</fullName>
    </submittedName>
</protein>
<evidence type="ECO:0000313" key="2">
    <source>
        <dbReference type="Proteomes" id="UP000789941"/>
    </source>
</evidence>
<sequence length="262" mass="29283">MTDTLILAQLDKSWRSTCKVLLGEEIGDLNSFADYLKIYTDPIVKRKSILSGTDVTISSNRVPKTARVIGHNEMEAYAKKTASLPFNINDIKDIDSLVRATKEKVVYAGNIVLGNSSNILNSHRCVNTVYAIGCQDVYDGKYVAYTTSIRSPEYSFGCCFGGEIQFCIKVLDPHKQIRCLETYHCNVASDSYYSASLEDCTNCIFSFNQRNKHYLIGNVPLAKDKYASLKAKLVKEFADELKKKKKLPSVIQILSGKGDWNG</sequence>